<accession>T1G2V2</accession>
<keyword evidence="2 10" id="KW-0723">Serine/threonine-protein kinase</keyword>
<dbReference type="OMA" id="CNKRKPP"/>
<evidence type="ECO:0000256" key="6">
    <source>
        <dbReference type="ARBA" id="ARBA00022840"/>
    </source>
</evidence>
<evidence type="ECO:0000256" key="4">
    <source>
        <dbReference type="ARBA" id="ARBA00022741"/>
    </source>
</evidence>
<reference evidence="13" key="3">
    <citation type="submission" date="2015-06" db="UniProtKB">
        <authorList>
            <consortium name="EnsemblMetazoa"/>
        </authorList>
    </citation>
    <scope>IDENTIFICATION</scope>
</reference>
<dbReference type="GO" id="GO:0005737">
    <property type="term" value="C:cytoplasm"/>
    <property type="evidence" value="ECO:0007669"/>
    <property type="project" value="UniProtKB-ARBA"/>
</dbReference>
<evidence type="ECO:0000313" key="12">
    <source>
        <dbReference type="EMBL" id="ESO05802.1"/>
    </source>
</evidence>
<evidence type="ECO:0000256" key="8">
    <source>
        <dbReference type="ARBA" id="ARBA00048679"/>
    </source>
</evidence>
<keyword evidence="14" id="KW-1185">Reference proteome</keyword>
<dbReference type="GO" id="GO:0005524">
    <property type="term" value="F:ATP binding"/>
    <property type="evidence" value="ECO:0007669"/>
    <property type="project" value="UniProtKB-UniRule"/>
</dbReference>
<organism evidence="13 14">
    <name type="scientific">Helobdella robusta</name>
    <name type="common">Californian leech</name>
    <dbReference type="NCBI Taxonomy" id="6412"/>
    <lineage>
        <taxon>Eukaryota</taxon>
        <taxon>Metazoa</taxon>
        <taxon>Spiralia</taxon>
        <taxon>Lophotrochozoa</taxon>
        <taxon>Annelida</taxon>
        <taxon>Clitellata</taxon>
        <taxon>Hirudinea</taxon>
        <taxon>Rhynchobdellida</taxon>
        <taxon>Glossiphoniidae</taxon>
        <taxon>Helobdella</taxon>
    </lineage>
</organism>
<name>T1G2V2_HELRO</name>
<keyword evidence="5" id="KW-0418">Kinase</keyword>
<dbReference type="HOGENOM" id="CLU_000288_63_0_1"/>
<evidence type="ECO:0000256" key="9">
    <source>
        <dbReference type="PROSITE-ProRule" id="PRU10141"/>
    </source>
</evidence>
<dbReference type="GO" id="GO:0004674">
    <property type="term" value="F:protein serine/threonine kinase activity"/>
    <property type="evidence" value="ECO:0007669"/>
    <property type="project" value="UniProtKB-KW"/>
</dbReference>
<dbReference type="FunFam" id="1.10.510.10:FF:001609">
    <property type="entry name" value="Fused serine/threonine kinase-like protein"/>
    <property type="match status" value="1"/>
</dbReference>
<evidence type="ECO:0000256" key="10">
    <source>
        <dbReference type="RuleBase" id="RU000304"/>
    </source>
</evidence>
<comment type="similarity">
    <text evidence="10">Belongs to the protein kinase superfamily.</text>
</comment>
<reference evidence="14" key="1">
    <citation type="submission" date="2012-12" db="EMBL/GenBank/DDBJ databases">
        <authorList>
            <person name="Hellsten U."/>
            <person name="Grimwood J."/>
            <person name="Chapman J.A."/>
            <person name="Shapiro H."/>
            <person name="Aerts A."/>
            <person name="Otillar R.P."/>
            <person name="Terry A.Y."/>
            <person name="Boore J.L."/>
            <person name="Simakov O."/>
            <person name="Marletaz F."/>
            <person name="Cho S.-J."/>
            <person name="Edsinger-Gonzales E."/>
            <person name="Havlak P."/>
            <person name="Kuo D.-H."/>
            <person name="Larsson T."/>
            <person name="Lv J."/>
            <person name="Arendt D."/>
            <person name="Savage R."/>
            <person name="Osoegawa K."/>
            <person name="de Jong P."/>
            <person name="Lindberg D.R."/>
            <person name="Seaver E.C."/>
            <person name="Weisblat D.A."/>
            <person name="Putnam N.H."/>
            <person name="Grigoriev I.V."/>
            <person name="Rokhsar D.S."/>
        </authorList>
    </citation>
    <scope>NUCLEOTIDE SEQUENCE</scope>
</reference>
<evidence type="ECO:0000256" key="2">
    <source>
        <dbReference type="ARBA" id="ARBA00022527"/>
    </source>
</evidence>
<dbReference type="eggNOG" id="KOG0597">
    <property type="taxonomic scope" value="Eukaryota"/>
</dbReference>
<dbReference type="Gene3D" id="1.10.510.10">
    <property type="entry name" value="Transferase(Phosphotransferase) domain 1"/>
    <property type="match status" value="1"/>
</dbReference>
<dbReference type="EMBL" id="AMQM01003882">
    <property type="status" value="NOT_ANNOTATED_CDS"/>
    <property type="molecule type" value="Genomic_DNA"/>
</dbReference>
<sequence length="258" mass="29310">MDTFHILELIGKGSFGKVYRGRKRCSGSNVALKFISKVGRKDKDIINLKKEIEIMKNISHPYIVNLIDSFETPREVIVVTELAEGDLFQVLEDDNILHISEIQTIAKQLVLALNYLHANRILHRDMKPQNILLANGNVKLCDFGFARSMSQHTLVLTSIKGTPLYMAPELLNESPYSHCVDLWSVMSLGCILYECFVGQPPFMASNIFQLVPQILNNDVVWPTNMPINFKSFLVGLLMKDPACRLSWPKLMHHPFINS</sequence>
<dbReference type="InterPro" id="IPR011009">
    <property type="entry name" value="Kinase-like_dom_sf"/>
</dbReference>
<comment type="catalytic activity">
    <reaction evidence="8">
        <text>L-seryl-[protein] + ATP = O-phospho-L-seryl-[protein] + ADP + H(+)</text>
        <dbReference type="Rhea" id="RHEA:17989"/>
        <dbReference type="Rhea" id="RHEA-COMP:9863"/>
        <dbReference type="Rhea" id="RHEA-COMP:11604"/>
        <dbReference type="ChEBI" id="CHEBI:15378"/>
        <dbReference type="ChEBI" id="CHEBI:29999"/>
        <dbReference type="ChEBI" id="CHEBI:30616"/>
        <dbReference type="ChEBI" id="CHEBI:83421"/>
        <dbReference type="ChEBI" id="CHEBI:456216"/>
        <dbReference type="EC" id="2.7.11.1"/>
    </reaction>
</comment>
<dbReference type="Pfam" id="PF00069">
    <property type="entry name" value="Pkinase"/>
    <property type="match status" value="1"/>
</dbReference>
<dbReference type="InterPro" id="IPR008271">
    <property type="entry name" value="Ser/Thr_kinase_AS"/>
</dbReference>
<dbReference type="SMART" id="SM00220">
    <property type="entry name" value="S_TKc"/>
    <property type="match status" value="1"/>
</dbReference>
<dbReference type="GeneID" id="20215400"/>
<evidence type="ECO:0000313" key="14">
    <source>
        <dbReference type="Proteomes" id="UP000015101"/>
    </source>
</evidence>
<dbReference type="EC" id="2.7.11.1" evidence="1"/>
<dbReference type="InterPro" id="IPR000719">
    <property type="entry name" value="Prot_kinase_dom"/>
</dbReference>
<dbReference type="PANTHER" id="PTHR22983:SF6">
    <property type="entry name" value="SERINE_THREONINE-PROTEIN KINASE 36"/>
    <property type="match status" value="1"/>
</dbReference>
<reference evidence="12 14" key="2">
    <citation type="journal article" date="2013" name="Nature">
        <title>Insights into bilaterian evolution from three spiralian genomes.</title>
        <authorList>
            <person name="Simakov O."/>
            <person name="Marletaz F."/>
            <person name="Cho S.J."/>
            <person name="Edsinger-Gonzales E."/>
            <person name="Havlak P."/>
            <person name="Hellsten U."/>
            <person name="Kuo D.H."/>
            <person name="Larsson T."/>
            <person name="Lv J."/>
            <person name="Arendt D."/>
            <person name="Savage R."/>
            <person name="Osoegawa K."/>
            <person name="de Jong P."/>
            <person name="Grimwood J."/>
            <person name="Chapman J.A."/>
            <person name="Shapiro H."/>
            <person name="Aerts A."/>
            <person name="Otillar R.P."/>
            <person name="Terry A.Y."/>
            <person name="Boore J.L."/>
            <person name="Grigoriev I.V."/>
            <person name="Lindberg D.R."/>
            <person name="Seaver E.C."/>
            <person name="Weisblat D.A."/>
            <person name="Putnam N.H."/>
            <person name="Rokhsar D.S."/>
        </authorList>
    </citation>
    <scope>NUCLEOTIDE SEQUENCE</scope>
</reference>
<dbReference type="STRING" id="6412.T1G2V2"/>
<dbReference type="FunFam" id="3.30.200.20:FF:000042">
    <property type="entry name" value="Aurora kinase A"/>
    <property type="match status" value="1"/>
</dbReference>
<protein>
    <recommendedName>
        <fullName evidence="1">non-specific serine/threonine protein kinase</fullName>
        <ecNumber evidence="1">2.7.11.1</ecNumber>
    </recommendedName>
</protein>
<dbReference type="PROSITE" id="PS00108">
    <property type="entry name" value="PROTEIN_KINASE_ST"/>
    <property type="match status" value="1"/>
</dbReference>
<dbReference type="KEGG" id="hro:HELRODRAFT_77258"/>
<dbReference type="RefSeq" id="XP_009016435.1">
    <property type="nucleotide sequence ID" value="XM_009018187.1"/>
</dbReference>
<dbReference type="Proteomes" id="UP000015101">
    <property type="component" value="Unassembled WGS sequence"/>
</dbReference>
<dbReference type="InParanoid" id="T1G2V2"/>
<dbReference type="CTD" id="20215400"/>
<proteinExistence type="inferred from homology"/>
<evidence type="ECO:0000313" key="13">
    <source>
        <dbReference type="EnsemblMetazoa" id="HelroP77258"/>
    </source>
</evidence>
<dbReference type="AlphaFoldDB" id="T1G2V2"/>
<keyword evidence="3" id="KW-0808">Transferase</keyword>
<gene>
    <name evidence="13" type="primary">20215400</name>
    <name evidence="12" type="ORF">HELRODRAFT_77258</name>
</gene>
<feature type="domain" description="Protein kinase" evidence="11">
    <location>
        <begin position="4"/>
        <end position="256"/>
    </location>
</feature>
<dbReference type="PROSITE" id="PS00107">
    <property type="entry name" value="PROTEIN_KINASE_ATP"/>
    <property type="match status" value="1"/>
</dbReference>
<evidence type="ECO:0000256" key="3">
    <source>
        <dbReference type="ARBA" id="ARBA00022679"/>
    </source>
</evidence>
<dbReference type="PANTHER" id="PTHR22983">
    <property type="entry name" value="PROTEIN KINASE RELATED"/>
    <property type="match status" value="1"/>
</dbReference>
<dbReference type="OrthoDB" id="266718at2759"/>
<feature type="binding site" evidence="9">
    <location>
        <position position="33"/>
    </location>
    <ligand>
        <name>ATP</name>
        <dbReference type="ChEBI" id="CHEBI:30616"/>
    </ligand>
</feature>
<dbReference type="SUPFAM" id="SSF56112">
    <property type="entry name" value="Protein kinase-like (PK-like)"/>
    <property type="match status" value="1"/>
</dbReference>
<keyword evidence="6 9" id="KW-0067">ATP-binding</keyword>
<dbReference type="EMBL" id="KB096325">
    <property type="protein sequence ID" value="ESO05802.1"/>
    <property type="molecule type" value="Genomic_DNA"/>
</dbReference>
<dbReference type="InterPro" id="IPR017441">
    <property type="entry name" value="Protein_kinase_ATP_BS"/>
</dbReference>
<evidence type="ECO:0000256" key="5">
    <source>
        <dbReference type="ARBA" id="ARBA00022777"/>
    </source>
</evidence>
<comment type="catalytic activity">
    <reaction evidence="7">
        <text>L-threonyl-[protein] + ATP = O-phospho-L-threonyl-[protein] + ADP + H(+)</text>
        <dbReference type="Rhea" id="RHEA:46608"/>
        <dbReference type="Rhea" id="RHEA-COMP:11060"/>
        <dbReference type="Rhea" id="RHEA-COMP:11605"/>
        <dbReference type="ChEBI" id="CHEBI:15378"/>
        <dbReference type="ChEBI" id="CHEBI:30013"/>
        <dbReference type="ChEBI" id="CHEBI:30616"/>
        <dbReference type="ChEBI" id="CHEBI:61977"/>
        <dbReference type="ChEBI" id="CHEBI:456216"/>
        <dbReference type="EC" id="2.7.11.1"/>
    </reaction>
</comment>
<evidence type="ECO:0000259" key="11">
    <source>
        <dbReference type="PROSITE" id="PS50011"/>
    </source>
</evidence>
<keyword evidence="4 9" id="KW-0547">Nucleotide-binding</keyword>
<dbReference type="EnsemblMetazoa" id="HelroT77258">
    <property type="protein sequence ID" value="HelroP77258"/>
    <property type="gene ID" value="HelroG77258"/>
</dbReference>
<evidence type="ECO:0000256" key="1">
    <source>
        <dbReference type="ARBA" id="ARBA00012513"/>
    </source>
</evidence>
<dbReference type="PROSITE" id="PS50011">
    <property type="entry name" value="PROTEIN_KINASE_DOM"/>
    <property type="match status" value="1"/>
</dbReference>
<evidence type="ECO:0000256" key="7">
    <source>
        <dbReference type="ARBA" id="ARBA00047899"/>
    </source>
</evidence>